<reference evidence="3 4" key="1">
    <citation type="journal article" date="2024" name="BMC Genomics">
        <title>Genome assembly of redclaw crayfish (Cherax quadricarinatus) provides insights into its immune adaptation and hypoxia tolerance.</title>
        <authorList>
            <person name="Liu Z."/>
            <person name="Zheng J."/>
            <person name="Li H."/>
            <person name="Fang K."/>
            <person name="Wang S."/>
            <person name="He J."/>
            <person name="Zhou D."/>
            <person name="Weng S."/>
            <person name="Chi M."/>
            <person name="Gu Z."/>
            <person name="He J."/>
            <person name="Li F."/>
            <person name="Wang M."/>
        </authorList>
    </citation>
    <scope>NUCLEOTIDE SEQUENCE [LARGE SCALE GENOMIC DNA]</scope>
    <source>
        <strain evidence="3">ZL_2023a</strain>
    </source>
</reference>
<comment type="similarity">
    <text evidence="1">Belongs to the VPS13 family.</text>
</comment>
<protein>
    <recommendedName>
        <fullName evidence="2">Intermembrane lipid transfer protein VPS13-like C-terminal domain-containing protein</fullName>
    </recommendedName>
</protein>
<dbReference type="Pfam" id="PF25037">
    <property type="entry name" value="VPS13_C"/>
    <property type="match status" value="1"/>
</dbReference>
<feature type="domain" description="Intermembrane lipid transfer protein VPS13-like C-terminal" evidence="2">
    <location>
        <begin position="557"/>
        <end position="676"/>
    </location>
</feature>
<dbReference type="InterPro" id="IPR026847">
    <property type="entry name" value="VPS13"/>
</dbReference>
<dbReference type="GO" id="GO:0006623">
    <property type="term" value="P:protein targeting to vacuole"/>
    <property type="evidence" value="ECO:0007669"/>
    <property type="project" value="TreeGrafter"/>
</dbReference>
<feature type="non-terminal residue" evidence="3">
    <location>
        <position position="683"/>
    </location>
</feature>
<dbReference type="EMBL" id="JARKIK010000003">
    <property type="protein sequence ID" value="KAK8753087.1"/>
    <property type="molecule type" value="Genomic_DNA"/>
</dbReference>
<dbReference type="Proteomes" id="UP001445076">
    <property type="component" value="Unassembled WGS sequence"/>
</dbReference>
<dbReference type="GO" id="GO:0045053">
    <property type="term" value="P:protein retention in Golgi apparatus"/>
    <property type="evidence" value="ECO:0007669"/>
    <property type="project" value="TreeGrafter"/>
</dbReference>
<dbReference type="AlphaFoldDB" id="A0AAW0YN75"/>
<dbReference type="InterPro" id="IPR056748">
    <property type="entry name" value="VPS13-like_C"/>
</dbReference>
<proteinExistence type="inferred from homology"/>
<gene>
    <name evidence="3" type="ORF">OTU49_002418</name>
</gene>
<accession>A0AAW0YN75</accession>
<evidence type="ECO:0000256" key="1">
    <source>
        <dbReference type="ARBA" id="ARBA00006545"/>
    </source>
</evidence>
<evidence type="ECO:0000313" key="4">
    <source>
        <dbReference type="Proteomes" id="UP001445076"/>
    </source>
</evidence>
<sequence length="683" mass="75726">MENDSIHWVVFLDNNQRCLLFTDDMSIATNALNAVELERFDLDIVLSISSIGLSLVDDIKRKEVAYTSLASSGVVWEHRKVKGKKHRAFTHAQTEIIEKTYQAYQNQIKAISDASAIQSCFDLGKILEVDFATMTCSRPFKRKIRRTFQPGVWFQLKTSPHQKQIHLKINSVQIDNQMIDVMFPVVLARVPPSRSVMAETVAKPFCEVSIAQRMTSPLFTQFKYLAVLIQEFHVKVELPFVFAVLDVLFPAAEMSPDLYSPEKYEHDACIVHETLTTTVKSQSTGGQRDFFDHLHLSPIKMHLSFSLSGMDSGASVPVGGQVIHLFLQSVGVTLTEVQDVVFRLAYMERLNQWMSWHQLMQEMIIHYRGQVIKQLYVLVLGLDVIGNPFGLVVGLTKGVEDLFYEPIQGAIEGPGEFAEGVLLGVTSFMGKTVGGAAGAVSRITGTIGKGVAALTLDEEYQKRRREAMHRKPADGIESLARGGKGIVTGVVDGVTGVFLKPIDGAKEEGVEGFFKGVGKGMVGLVTRPASGVIDFASGSFDAVMRATDATEEVERYRPSRLIDADGVVRPYVKRFAEGAKMLQELEKGRYAKTDLYIAHANITGSKSLLIATNKRIMHVTRNDILGHLKVDWVHTYDELSEPPVLTPKGLHLSVKQEKKRVLGMFGGGDNSKVVHINCQEQAE</sequence>
<name>A0AAW0YN75_CHEQU</name>
<evidence type="ECO:0000259" key="2">
    <source>
        <dbReference type="Pfam" id="PF25037"/>
    </source>
</evidence>
<dbReference type="PANTHER" id="PTHR16166">
    <property type="entry name" value="VACUOLAR PROTEIN SORTING-ASSOCIATED PROTEIN VPS13"/>
    <property type="match status" value="1"/>
</dbReference>
<organism evidence="3 4">
    <name type="scientific">Cherax quadricarinatus</name>
    <name type="common">Australian red claw crayfish</name>
    <dbReference type="NCBI Taxonomy" id="27406"/>
    <lineage>
        <taxon>Eukaryota</taxon>
        <taxon>Metazoa</taxon>
        <taxon>Ecdysozoa</taxon>
        <taxon>Arthropoda</taxon>
        <taxon>Crustacea</taxon>
        <taxon>Multicrustacea</taxon>
        <taxon>Malacostraca</taxon>
        <taxon>Eumalacostraca</taxon>
        <taxon>Eucarida</taxon>
        <taxon>Decapoda</taxon>
        <taxon>Pleocyemata</taxon>
        <taxon>Astacidea</taxon>
        <taxon>Parastacoidea</taxon>
        <taxon>Parastacidae</taxon>
        <taxon>Cherax</taxon>
    </lineage>
</organism>
<comment type="caution">
    <text evidence="3">The sequence shown here is derived from an EMBL/GenBank/DDBJ whole genome shotgun (WGS) entry which is preliminary data.</text>
</comment>
<keyword evidence="4" id="KW-1185">Reference proteome</keyword>
<dbReference type="PANTHER" id="PTHR16166:SF93">
    <property type="entry name" value="INTERMEMBRANE LIPID TRANSFER PROTEIN VPS13"/>
    <property type="match status" value="1"/>
</dbReference>
<evidence type="ECO:0000313" key="3">
    <source>
        <dbReference type="EMBL" id="KAK8753087.1"/>
    </source>
</evidence>